<dbReference type="NCBIfam" id="NF009502">
    <property type="entry name" value="PRK12863.1-1"/>
    <property type="match status" value="1"/>
</dbReference>
<dbReference type="OrthoDB" id="2293521at2"/>
<comment type="similarity">
    <text evidence="1">Belongs to the YciI family.</text>
</comment>
<dbReference type="Proteomes" id="UP000216442">
    <property type="component" value="Unassembled WGS sequence"/>
</dbReference>
<gene>
    <name evidence="3" type="ORF">CIT26_28020</name>
</gene>
<dbReference type="PANTHER" id="PTHR33606:SF3">
    <property type="entry name" value="PROTEIN YCII"/>
    <property type="match status" value="1"/>
</dbReference>
<dbReference type="PANTHER" id="PTHR33606">
    <property type="entry name" value="PROTEIN YCII"/>
    <property type="match status" value="1"/>
</dbReference>
<proteinExistence type="inferred from homology"/>
<dbReference type="InterPro" id="IPR005545">
    <property type="entry name" value="YCII"/>
</dbReference>
<sequence>MLFALICKDRAGRLQVRLDTRPEHVAFLEGLNGEKKLAFAGPFLDTDGKPNGSLVVVEAPDLAAAEALSAADPYAKAGLFESVEIRQWNWTFNKPAAA</sequence>
<keyword evidence="4" id="KW-1185">Reference proteome</keyword>
<name>A0A271LD37_9HYPH</name>
<dbReference type="EMBL" id="NPKJ01000068">
    <property type="protein sequence ID" value="PAQ06039.1"/>
    <property type="molecule type" value="Genomic_DNA"/>
</dbReference>
<reference evidence="3 4" key="1">
    <citation type="submission" date="2017-08" db="EMBL/GenBank/DDBJ databases">
        <title>Mesorhizobium wenxinae sp. nov., a novel rhizobial species isolated from root nodules of chickpea (Cicer arietinum L.).</title>
        <authorList>
            <person name="Zhang J."/>
        </authorList>
    </citation>
    <scope>NUCLEOTIDE SEQUENCE [LARGE SCALE GENOMIC DNA]</scope>
    <source>
        <strain evidence="3 4">SDW018</strain>
    </source>
</reference>
<dbReference type="Pfam" id="PF03795">
    <property type="entry name" value="YCII"/>
    <property type="match status" value="1"/>
</dbReference>
<dbReference type="AlphaFoldDB" id="A0A271LD37"/>
<organism evidence="3 4">
    <name type="scientific">Mesorhizobium temperatum</name>
    <dbReference type="NCBI Taxonomy" id="241416"/>
    <lineage>
        <taxon>Bacteria</taxon>
        <taxon>Pseudomonadati</taxon>
        <taxon>Pseudomonadota</taxon>
        <taxon>Alphaproteobacteria</taxon>
        <taxon>Hyphomicrobiales</taxon>
        <taxon>Phyllobacteriaceae</taxon>
        <taxon>Mesorhizobium</taxon>
    </lineage>
</organism>
<comment type="caution">
    <text evidence="3">The sequence shown here is derived from an EMBL/GenBank/DDBJ whole genome shotgun (WGS) entry which is preliminary data.</text>
</comment>
<dbReference type="Gene3D" id="3.30.70.1060">
    <property type="entry name" value="Dimeric alpha+beta barrel"/>
    <property type="match status" value="1"/>
</dbReference>
<dbReference type="RefSeq" id="WP_095495570.1">
    <property type="nucleotide sequence ID" value="NZ_NPKJ01000068.1"/>
</dbReference>
<evidence type="ECO:0000259" key="2">
    <source>
        <dbReference type="Pfam" id="PF03795"/>
    </source>
</evidence>
<evidence type="ECO:0000256" key="1">
    <source>
        <dbReference type="ARBA" id="ARBA00007689"/>
    </source>
</evidence>
<protein>
    <recommendedName>
        <fullName evidence="2">YCII-related domain-containing protein</fullName>
    </recommendedName>
</protein>
<dbReference type="InterPro" id="IPR011008">
    <property type="entry name" value="Dimeric_a/b-barrel"/>
</dbReference>
<dbReference type="SUPFAM" id="SSF54909">
    <property type="entry name" value="Dimeric alpha+beta barrel"/>
    <property type="match status" value="1"/>
</dbReference>
<accession>A0A271LD37</accession>
<feature type="domain" description="YCII-related" evidence="2">
    <location>
        <begin position="1"/>
        <end position="89"/>
    </location>
</feature>
<evidence type="ECO:0000313" key="4">
    <source>
        <dbReference type="Proteomes" id="UP000216442"/>
    </source>
</evidence>
<dbReference type="InterPro" id="IPR051807">
    <property type="entry name" value="Sec-metab_biosynth-assoc"/>
</dbReference>
<evidence type="ECO:0000313" key="3">
    <source>
        <dbReference type="EMBL" id="PAQ06039.1"/>
    </source>
</evidence>